<feature type="domain" description="Carrier" evidence="1">
    <location>
        <begin position="6"/>
        <end position="70"/>
    </location>
</feature>
<dbReference type="SUPFAM" id="SSF47336">
    <property type="entry name" value="ACP-like"/>
    <property type="match status" value="1"/>
</dbReference>
<name>A0A6N7Z9U1_9PSEU</name>
<dbReference type="InterPro" id="IPR036736">
    <property type="entry name" value="ACP-like_sf"/>
</dbReference>
<reference evidence="2 3" key="1">
    <citation type="submission" date="2019-11" db="EMBL/GenBank/DDBJ databases">
        <title>Draft genome of Amycolatopsis RM579.</title>
        <authorList>
            <person name="Duangmal K."/>
            <person name="Mingma R."/>
        </authorList>
    </citation>
    <scope>NUCLEOTIDE SEQUENCE [LARGE SCALE GENOMIC DNA]</scope>
    <source>
        <strain evidence="2 3">RM579</strain>
    </source>
</reference>
<dbReference type="Pfam" id="PF00550">
    <property type="entry name" value="PP-binding"/>
    <property type="match status" value="1"/>
</dbReference>
<evidence type="ECO:0000313" key="2">
    <source>
        <dbReference type="EMBL" id="MTD58508.1"/>
    </source>
</evidence>
<proteinExistence type="predicted"/>
<evidence type="ECO:0000259" key="1">
    <source>
        <dbReference type="Pfam" id="PF00550"/>
    </source>
</evidence>
<gene>
    <name evidence="2" type="ORF">GKO32_31695</name>
</gene>
<dbReference type="Proteomes" id="UP000440096">
    <property type="component" value="Unassembled WGS sequence"/>
</dbReference>
<evidence type="ECO:0000313" key="3">
    <source>
        <dbReference type="Proteomes" id="UP000440096"/>
    </source>
</evidence>
<dbReference type="EMBL" id="WMBA01000070">
    <property type="protein sequence ID" value="MTD58508.1"/>
    <property type="molecule type" value="Genomic_DNA"/>
</dbReference>
<sequence>MTTLDQFLTLLREEVGLTVSADDVGLDFDQLPGWDSALLLHLVTVLERTTGKPLSLPDVLGSRSLSALYDLTVAA</sequence>
<organism evidence="2 3">
    <name type="scientific">Amycolatopsis pithecellobii</name>
    <dbReference type="NCBI Taxonomy" id="664692"/>
    <lineage>
        <taxon>Bacteria</taxon>
        <taxon>Bacillati</taxon>
        <taxon>Actinomycetota</taxon>
        <taxon>Actinomycetes</taxon>
        <taxon>Pseudonocardiales</taxon>
        <taxon>Pseudonocardiaceae</taxon>
        <taxon>Amycolatopsis</taxon>
    </lineage>
</organism>
<accession>A0A6N7Z9U1</accession>
<protein>
    <submittedName>
        <fullName evidence="2">Acyl carrier protein</fullName>
    </submittedName>
</protein>
<comment type="caution">
    <text evidence="2">The sequence shown here is derived from an EMBL/GenBank/DDBJ whole genome shotgun (WGS) entry which is preliminary data.</text>
</comment>
<dbReference type="OrthoDB" id="4257495at2"/>
<dbReference type="InterPro" id="IPR009081">
    <property type="entry name" value="PP-bd_ACP"/>
</dbReference>
<dbReference type="AlphaFoldDB" id="A0A6N7Z9U1"/>
<dbReference type="RefSeq" id="WP_154760592.1">
    <property type="nucleotide sequence ID" value="NZ_WMBA01000070.1"/>
</dbReference>
<keyword evidence="3" id="KW-1185">Reference proteome</keyword>